<dbReference type="Pfam" id="PF20684">
    <property type="entry name" value="Fung_rhodopsin"/>
    <property type="match status" value="1"/>
</dbReference>
<keyword evidence="4 6" id="KW-0472">Membrane</keyword>
<evidence type="ECO:0000313" key="9">
    <source>
        <dbReference type="Proteomes" id="UP000235786"/>
    </source>
</evidence>
<proteinExistence type="inferred from homology"/>
<protein>
    <recommendedName>
        <fullName evidence="7">Rhodopsin domain-containing protein</fullName>
    </recommendedName>
</protein>
<evidence type="ECO:0000256" key="4">
    <source>
        <dbReference type="ARBA" id="ARBA00023136"/>
    </source>
</evidence>
<feature type="transmembrane region" description="Helical" evidence="6">
    <location>
        <begin position="173"/>
        <end position="192"/>
    </location>
</feature>
<feature type="transmembrane region" description="Helical" evidence="6">
    <location>
        <begin position="204"/>
        <end position="226"/>
    </location>
</feature>
<dbReference type="STRING" id="1149755.A0A2J6R1V8"/>
<keyword evidence="2 6" id="KW-0812">Transmembrane</keyword>
<feature type="transmembrane region" description="Helical" evidence="6">
    <location>
        <begin position="20"/>
        <end position="40"/>
    </location>
</feature>
<feature type="transmembrane region" description="Helical" evidence="6">
    <location>
        <begin position="88"/>
        <end position="105"/>
    </location>
</feature>
<evidence type="ECO:0000256" key="6">
    <source>
        <dbReference type="SAM" id="Phobius"/>
    </source>
</evidence>
<accession>A0A2J6R1V8</accession>
<dbReference type="InterPro" id="IPR049326">
    <property type="entry name" value="Rhodopsin_dom_fungi"/>
</dbReference>
<keyword evidence="3 6" id="KW-1133">Transmembrane helix</keyword>
<dbReference type="Proteomes" id="UP000235786">
    <property type="component" value="Unassembled WGS sequence"/>
</dbReference>
<evidence type="ECO:0000256" key="3">
    <source>
        <dbReference type="ARBA" id="ARBA00022989"/>
    </source>
</evidence>
<evidence type="ECO:0000313" key="8">
    <source>
        <dbReference type="EMBL" id="PMD32500.1"/>
    </source>
</evidence>
<name>A0A2J6R1V8_HYAVF</name>
<evidence type="ECO:0000256" key="2">
    <source>
        <dbReference type="ARBA" id="ARBA00022692"/>
    </source>
</evidence>
<dbReference type="EMBL" id="KZ613959">
    <property type="protein sequence ID" value="PMD32500.1"/>
    <property type="molecule type" value="Genomic_DNA"/>
</dbReference>
<dbReference type="GO" id="GO:0016020">
    <property type="term" value="C:membrane"/>
    <property type="evidence" value="ECO:0007669"/>
    <property type="project" value="UniProtKB-SubCell"/>
</dbReference>
<keyword evidence="9" id="KW-1185">Reference proteome</keyword>
<dbReference type="PANTHER" id="PTHR33048">
    <property type="entry name" value="PTH11-LIKE INTEGRAL MEMBRANE PROTEIN (AFU_ORTHOLOGUE AFUA_5G11245)"/>
    <property type="match status" value="1"/>
</dbReference>
<dbReference type="OrthoDB" id="5401779at2759"/>
<reference evidence="8 9" key="1">
    <citation type="submission" date="2016-04" db="EMBL/GenBank/DDBJ databases">
        <title>A degradative enzymes factory behind the ericoid mycorrhizal symbiosis.</title>
        <authorList>
            <consortium name="DOE Joint Genome Institute"/>
            <person name="Martino E."/>
            <person name="Morin E."/>
            <person name="Grelet G."/>
            <person name="Kuo A."/>
            <person name="Kohler A."/>
            <person name="Daghino S."/>
            <person name="Barry K."/>
            <person name="Choi C."/>
            <person name="Cichocki N."/>
            <person name="Clum A."/>
            <person name="Copeland A."/>
            <person name="Hainaut M."/>
            <person name="Haridas S."/>
            <person name="Labutti K."/>
            <person name="Lindquist E."/>
            <person name="Lipzen A."/>
            <person name="Khouja H.-R."/>
            <person name="Murat C."/>
            <person name="Ohm R."/>
            <person name="Olson A."/>
            <person name="Spatafora J."/>
            <person name="Veneault-Fourrey C."/>
            <person name="Henrissat B."/>
            <person name="Grigoriev I."/>
            <person name="Martin F."/>
            <person name="Perotto S."/>
        </authorList>
    </citation>
    <scope>NUCLEOTIDE SEQUENCE [LARGE SCALE GENOMIC DNA]</scope>
    <source>
        <strain evidence="8 9">F</strain>
    </source>
</reference>
<comment type="subcellular location">
    <subcellularLocation>
        <location evidence="1">Membrane</location>
        <topology evidence="1">Multi-pass membrane protein</topology>
    </subcellularLocation>
</comment>
<evidence type="ECO:0000256" key="1">
    <source>
        <dbReference type="ARBA" id="ARBA00004141"/>
    </source>
</evidence>
<dbReference type="InterPro" id="IPR052337">
    <property type="entry name" value="SAT4-like"/>
</dbReference>
<feature type="transmembrane region" description="Helical" evidence="6">
    <location>
        <begin position="52"/>
        <end position="76"/>
    </location>
</feature>
<evidence type="ECO:0000259" key="7">
    <source>
        <dbReference type="Pfam" id="PF20684"/>
    </source>
</evidence>
<organism evidence="8 9">
    <name type="scientific">Hyaloscypha variabilis (strain UAMH 11265 / GT02V1 / F)</name>
    <name type="common">Meliniomyces variabilis</name>
    <dbReference type="NCBI Taxonomy" id="1149755"/>
    <lineage>
        <taxon>Eukaryota</taxon>
        <taxon>Fungi</taxon>
        <taxon>Dikarya</taxon>
        <taxon>Ascomycota</taxon>
        <taxon>Pezizomycotina</taxon>
        <taxon>Leotiomycetes</taxon>
        <taxon>Helotiales</taxon>
        <taxon>Hyaloscyphaceae</taxon>
        <taxon>Hyaloscypha</taxon>
        <taxon>Hyaloscypha variabilis</taxon>
    </lineage>
</organism>
<dbReference type="AlphaFoldDB" id="A0A2J6R1V8"/>
<dbReference type="PANTHER" id="PTHR33048:SF47">
    <property type="entry name" value="INTEGRAL MEMBRANE PROTEIN-RELATED"/>
    <property type="match status" value="1"/>
</dbReference>
<sequence length="344" mass="38280">MTLNYGQGTPERPSQGWKLFITATVMVILAGFFVAGRLAVRIRSKMLGTDDYLICCSLFCSIILTLCINLAVVNGYGMHKKQLSPQQLIAAMKWFYGAQIIYKVLLGFNKSSLLCLYMRIFPVKKFIWSCYITLGIVITWSAASVISTIFQCNPVAGFWDSKIPGMKCYNTDAFWYAYAIINIITDVAVLLLPLQQVRKLHLPVMERVGVGAIFAIGIFVCATSIIRTNAVAISMQNKADSTWTFIPRSTWTLAEANVGIICACLPCLPMLRRPFMFLFPCFSKLRSRNTASKPGYNVYSVSSGQNSKHVELDNMNKSPWEIAAKARKGNESEEAIIGLEHAGT</sequence>
<comment type="similarity">
    <text evidence="5">Belongs to the SAT4 family.</text>
</comment>
<gene>
    <name evidence="8" type="ORF">L207DRAFT_440755</name>
</gene>
<evidence type="ECO:0000256" key="5">
    <source>
        <dbReference type="ARBA" id="ARBA00038359"/>
    </source>
</evidence>
<feature type="domain" description="Rhodopsin" evidence="7">
    <location>
        <begin position="37"/>
        <end position="270"/>
    </location>
</feature>
<feature type="transmembrane region" description="Helical" evidence="6">
    <location>
        <begin position="126"/>
        <end position="150"/>
    </location>
</feature>